<dbReference type="SUPFAM" id="SSF55979">
    <property type="entry name" value="DNA clamp"/>
    <property type="match status" value="3"/>
</dbReference>
<dbReference type="Gene3D" id="3.10.150.10">
    <property type="entry name" value="DNA Polymerase III, subunit A, domain 2"/>
    <property type="match status" value="1"/>
</dbReference>
<proteinExistence type="inferred from homology"/>
<comment type="function">
    <text evidence="10">Confers DNA tethering and processivity to DNA polymerases and other proteins. Acts as a clamp, forming a ring around DNA (a reaction catalyzed by the clamp-loading complex) which diffuses in an ATP-independent manner freely and bidirectionally along dsDNA. Initially characterized for its ability to contact the catalytic subunit of DNA polymerase III (Pol III), a complex, multichain enzyme responsible for most of the replicative synthesis in bacteria; Pol III exhibits 3'-5' exonuclease proofreading activity. The beta chain is required for initiation of replication as well as for processivity of DNA replication.</text>
</comment>
<dbReference type="PANTHER" id="PTHR30478">
    <property type="entry name" value="DNA POLYMERASE III SUBUNIT BETA"/>
    <property type="match status" value="1"/>
</dbReference>
<dbReference type="Gene3D" id="3.70.10.10">
    <property type="match status" value="1"/>
</dbReference>
<dbReference type="InterPro" id="IPR001001">
    <property type="entry name" value="DNA_polIII_beta"/>
</dbReference>
<evidence type="ECO:0000256" key="2">
    <source>
        <dbReference type="ARBA" id="ARBA00010752"/>
    </source>
</evidence>
<keyword evidence="7 10" id="KW-0235">DNA replication</keyword>
<dbReference type="Proteomes" id="UP000021315">
    <property type="component" value="Unassembled WGS sequence"/>
</dbReference>
<dbReference type="KEGG" id="acog:HWD57_07885"/>
<gene>
    <name evidence="14" type="primary">dnaN</name>
    <name evidence="14" type="ORF">AW06_003589</name>
    <name evidence="15" type="ORF">HWD57_07885</name>
</gene>
<dbReference type="GO" id="GO:0006271">
    <property type="term" value="P:DNA strand elongation involved in DNA replication"/>
    <property type="evidence" value="ECO:0007669"/>
    <property type="project" value="TreeGrafter"/>
</dbReference>
<evidence type="ECO:0000256" key="9">
    <source>
        <dbReference type="ARBA" id="ARBA00023125"/>
    </source>
</evidence>
<keyword evidence="16" id="KW-1185">Reference proteome</keyword>
<dbReference type="SMART" id="SM00480">
    <property type="entry name" value="POL3Bc"/>
    <property type="match status" value="1"/>
</dbReference>
<accession>A0A080M2Q7</accession>
<evidence type="ECO:0000313" key="15">
    <source>
        <dbReference type="EMBL" id="QLH49708.1"/>
    </source>
</evidence>
<dbReference type="GO" id="GO:0003677">
    <property type="term" value="F:DNA binding"/>
    <property type="evidence" value="ECO:0007669"/>
    <property type="project" value="UniProtKB-UniRule"/>
</dbReference>
<keyword evidence="8 10" id="KW-0239">DNA-directed DNA polymerase</keyword>
<keyword evidence="4 10" id="KW-0963">Cytoplasm</keyword>
<evidence type="ECO:0000313" key="16">
    <source>
        <dbReference type="Proteomes" id="UP000021315"/>
    </source>
</evidence>
<dbReference type="Proteomes" id="UP000509684">
    <property type="component" value="Chromosome"/>
</dbReference>
<evidence type="ECO:0000313" key="14">
    <source>
        <dbReference type="EMBL" id="KFB75371.1"/>
    </source>
</evidence>
<evidence type="ECO:0000256" key="6">
    <source>
        <dbReference type="ARBA" id="ARBA00022695"/>
    </source>
</evidence>
<name>A0A080M2Q7_9PROT</name>
<dbReference type="RefSeq" id="WP_034952069.1">
    <property type="nucleotide sequence ID" value="NZ_JDST02000091.1"/>
</dbReference>
<dbReference type="GO" id="GO:0008408">
    <property type="term" value="F:3'-5' exonuclease activity"/>
    <property type="evidence" value="ECO:0007669"/>
    <property type="project" value="InterPro"/>
</dbReference>
<feature type="domain" description="DNA polymerase III beta sliding clamp N-terminal" evidence="11">
    <location>
        <begin position="7"/>
        <end position="120"/>
    </location>
</feature>
<evidence type="ECO:0000259" key="11">
    <source>
        <dbReference type="Pfam" id="PF00712"/>
    </source>
</evidence>
<evidence type="ECO:0000256" key="5">
    <source>
        <dbReference type="ARBA" id="ARBA00022679"/>
    </source>
</evidence>
<dbReference type="NCBIfam" id="TIGR00663">
    <property type="entry name" value="dnan"/>
    <property type="match status" value="1"/>
</dbReference>
<sequence length="376" mass="41802">MLFTKTRRDILLGPLQAVSGIVERRHTLPILSNVLLEKRGGVLTLLATDIEIQITTFTSDSSGDGDGAVTVAARKLQEILRSLPESAEVSLILEDRRMQVRAGKSRFNLQTLPAEDFPCMAIAEGEIKNVVVSQKQFRHLLSQTQYSMATQDVRYYLNGLLLLVEARELRAVATDGHRLAYASMPLEDTGDTPSGKADARHELILPRKTVIELSRLLTDSDEPVSIEILSNQIRFQFGPVNLVSKLIDGKFPDYQRVIPSTLRNVVTVNRTTLLQSMIRAAILTNEKFRGVRLILSEGGLKIMAANAEQEEAQEEIEVSYSGEPLDVGFNVSYLLDVLNNTSDETIEWGFNDANSSALLTIPGNDQFKYVVMPMRI</sequence>
<feature type="domain" description="DNA polymerase III beta sliding clamp central" evidence="12">
    <location>
        <begin position="132"/>
        <end position="253"/>
    </location>
</feature>
<dbReference type="Pfam" id="PF00712">
    <property type="entry name" value="DNA_pol3_beta"/>
    <property type="match status" value="1"/>
</dbReference>
<comment type="subcellular location">
    <subcellularLocation>
        <location evidence="1 10">Cytoplasm</location>
    </subcellularLocation>
</comment>
<evidence type="ECO:0000256" key="8">
    <source>
        <dbReference type="ARBA" id="ARBA00022932"/>
    </source>
</evidence>
<reference evidence="15 17" key="2">
    <citation type="journal article" date="2019" name="Microbiome">
        <title>Annotated bacterial chromosomes from frame-shift-corrected long-read metagenomic data.</title>
        <authorList>
            <person name="Arumugam K."/>
            <person name="Bagci C."/>
            <person name="Bessarab I."/>
            <person name="Beier S."/>
            <person name="Buchfink B."/>
            <person name="Gorska A."/>
            <person name="Qiu G."/>
            <person name="Huson D.H."/>
            <person name="Williams R.B.H."/>
        </authorList>
    </citation>
    <scope>NUCLEOTIDE SEQUENCE [LARGE SCALE GENOMIC DNA]</scope>
    <source>
        <strain evidence="15">SSA1</strain>
    </source>
</reference>
<reference evidence="15" key="3">
    <citation type="submission" date="2020-06" db="EMBL/GenBank/DDBJ databases">
        <authorList>
            <person name="Arumugam K."/>
            <person name="Besarab I."/>
            <person name="Haryono M."/>
            <person name="Bagci C."/>
            <person name="Beier S."/>
            <person name="Buchfink B."/>
            <person name="Gorska A."/>
            <person name="Qiu G."/>
            <person name="Huson D.H."/>
            <person name="Williams R.B."/>
        </authorList>
    </citation>
    <scope>NUCLEOTIDE SEQUENCE</scope>
    <source>
        <strain evidence="15">SSA1</strain>
    </source>
</reference>
<evidence type="ECO:0000256" key="3">
    <source>
        <dbReference type="ARBA" id="ARBA00021035"/>
    </source>
</evidence>
<dbReference type="EMBL" id="CP058708">
    <property type="protein sequence ID" value="QLH49708.1"/>
    <property type="molecule type" value="Genomic_DNA"/>
</dbReference>
<comment type="subunit">
    <text evidence="10">Forms a ring-shaped head-to-tail homodimer around DNA.</text>
</comment>
<dbReference type="STRING" id="1453999.AW06_003589"/>
<dbReference type="Pfam" id="PF02768">
    <property type="entry name" value="DNA_pol3_beta_3"/>
    <property type="match status" value="1"/>
</dbReference>
<dbReference type="InterPro" id="IPR022634">
    <property type="entry name" value="DNA_polIII_beta_N"/>
</dbReference>
<evidence type="ECO:0000259" key="13">
    <source>
        <dbReference type="Pfam" id="PF02768"/>
    </source>
</evidence>
<feature type="domain" description="DNA polymerase III beta sliding clamp C-terminal" evidence="13">
    <location>
        <begin position="256"/>
        <end position="375"/>
    </location>
</feature>
<dbReference type="EMBL" id="JDST02000091">
    <property type="protein sequence ID" value="KFB75371.1"/>
    <property type="molecule type" value="Genomic_DNA"/>
</dbReference>
<dbReference type="GO" id="GO:0009360">
    <property type="term" value="C:DNA polymerase III complex"/>
    <property type="evidence" value="ECO:0007669"/>
    <property type="project" value="InterPro"/>
</dbReference>
<dbReference type="PIRSF" id="PIRSF000804">
    <property type="entry name" value="DNA_pol_III_b"/>
    <property type="match status" value="1"/>
</dbReference>
<keyword evidence="6 10" id="KW-0548">Nucleotidyltransferase</keyword>
<reference evidence="14 16" key="1">
    <citation type="submission" date="2014-02" db="EMBL/GenBank/DDBJ databases">
        <title>Expanding our view of genomic diversity in Candidatus Accumulibacter clades.</title>
        <authorList>
            <person name="Skennerton C.T."/>
            <person name="Barr J.J."/>
            <person name="Slater F.R."/>
            <person name="Bond P.L."/>
            <person name="Tyson G.W."/>
        </authorList>
    </citation>
    <scope>NUCLEOTIDE SEQUENCE [LARGE SCALE GENOMIC DNA]</scope>
    <source>
        <strain evidence="16">SK-02</strain>
    </source>
</reference>
<dbReference type="AlphaFoldDB" id="A0A080M2Q7"/>
<evidence type="ECO:0000256" key="4">
    <source>
        <dbReference type="ARBA" id="ARBA00022490"/>
    </source>
</evidence>
<evidence type="ECO:0000256" key="10">
    <source>
        <dbReference type="PIRNR" id="PIRNR000804"/>
    </source>
</evidence>
<dbReference type="InterPro" id="IPR022635">
    <property type="entry name" value="DNA_polIII_beta_C"/>
</dbReference>
<keyword evidence="9" id="KW-0238">DNA-binding</keyword>
<evidence type="ECO:0000256" key="1">
    <source>
        <dbReference type="ARBA" id="ARBA00004496"/>
    </source>
</evidence>
<dbReference type="GO" id="GO:0005737">
    <property type="term" value="C:cytoplasm"/>
    <property type="evidence" value="ECO:0007669"/>
    <property type="project" value="UniProtKB-SubCell"/>
</dbReference>
<dbReference type="GO" id="GO:0003887">
    <property type="term" value="F:DNA-directed DNA polymerase activity"/>
    <property type="evidence" value="ECO:0007669"/>
    <property type="project" value="UniProtKB-UniRule"/>
</dbReference>
<dbReference type="PANTHER" id="PTHR30478:SF0">
    <property type="entry name" value="BETA SLIDING CLAMP"/>
    <property type="match status" value="1"/>
</dbReference>
<evidence type="ECO:0000313" key="17">
    <source>
        <dbReference type="Proteomes" id="UP000509684"/>
    </source>
</evidence>
<evidence type="ECO:0000259" key="12">
    <source>
        <dbReference type="Pfam" id="PF02767"/>
    </source>
</evidence>
<dbReference type="CDD" id="cd00140">
    <property type="entry name" value="beta_clamp"/>
    <property type="match status" value="1"/>
</dbReference>
<protein>
    <recommendedName>
        <fullName evidence="3 10">Beta sliding clamp</fullName>
    </recommendedName>
</protein>
<dbReference type="InterPro" id="IPR046938">
    <property type="entry name" value="DNA_clamp_sf"/>
</dbReference>
<organism evidence="14 16">
    <name type="scientific">Candidatus Accumulibacter cognatus</name>
    <dbReference type="NCBI Taxonomy" id="2954383"/>
    <lineage>
        <taxon>Bacteria</taxon>
        <taxon>Pseudomonadati</taxon>
        <taxon>Pseudomonadota</taxon>
        <taxon>Betaproteobacteria</taxon>
        <taxon>Candidatus Accumulibacter</taxon>
    </lineage>
</organism>
<keyword evidence="5 10" id="KW-0808">Transferase</keyword>
<dbReference type="InterPro" id="IPR022637">
    <property type="entry name" value="DNA_polIII_beta_cen"/>
</dbReference>
<comment type="similarity">
    <text evidence="2 10">Belongs to the beta sliding clamp family.</text>
</comment>
<accession>A0A7D5NCD0</accession>
<dbReference type="Pfam" id="PF02767">
    <property type="entry name" value="DNA_pol3_beta_2"/>
    <property type="match status" value="1"/>
</dbReference>
<evidence type="ECO:0000256" key="7">
    <source>
        <dbReference type="ARBA" id="ARBA00022705"/>
    </source>
</evidence>